<comment type="caution">
    <text evidence="2">The sequence shown here is derived from an EMBL/GenBank/DDBJ whole genome shotgun (WGS) entry which is preliminary data.</text>
</comment>
<dbReference type="STRING" id="1429043.X474_14355"/>
<dbReference type="OrthoDB" id="5398417at2"/>
<dbReference type="InParanoid" id="A0A0D2J5I1"/>
<protein>
    <submittedName>
        <fullName evidence="2">Uncharacterized protein</fullName>
    </submittedName>
</protein>
<evidence type="ECO:0000313" key="3">
    <source>
        <dbReference type="Proteomes" id="UP000032233"/>
    </source>
</evidence>
<dbReference type="Proteomes" id="UP000032233">
    <property type="component" value="Unassembled WGS sequence"/>
</dbReference>
<dbReference type="RefSeq" id="WP_044349431.1">
    <property type="nucleotide sequence ID" value="NZ_AZAC01000016.1"/>
</dbReference>
<name>A0A0D2J5I1_9BACT</name>
<feature type="region of interest" description="Disordered" evidence="1">
    <location>
        <begin position="68"/>
        <end position="117"/>
    </location>
</feature>
<sequence length="117" mass="13340">METMTGDLILIYHKDQPMGFARVEDIVADVKPGWWQITIMLLQLPTAKVTWILREEYIDGAEFTMGGESMRLERLPRPQGQLPPEPETPETSDQDEKPKSKGKVLSLAERRSSKNKS</sequence>
<evidence type="ECO:0000256" key="1">
    <source>
        <dbReference type="SAM" id="MobiDB-lite"/>
    </source>
</evidence>
<organism evidence="2 3">
    <name type="scientific">Dethiosulfatarculus sandiegensis</name>
    <dbReference type="NCBI Taxonomy" id="1429043"/>
    <lineage>
        <taxon>Bacteria</taxon>
        <taxon>Pseudomonadati</taxon>
        <taxon>Thermodesulfobacteriota</taxon>
        <taxon>Desulfarculia</taxon>
        <taxon>Desulfarculales</taxon>
        <taxon>Desulfarculaceae</taxon>
        <taxon>Dethiosulfatarculus</taxon>
    </lineage>
</organism>
<keyword evidence="3" id="KW-1185">Reference proteome</keyword>
<proteinExistence type="predicted"/>
<accession>A0A0D2J5I1</accession>
<reference evidence="2 3" key="1">
    <citation type="submission" date="2013-11" db="EMBL/GenBank/DDBJ databases">
        <title>Metagenomic analysis of a methanogenic consortium involved in long chain n-alkane degradation.</title>
        <authorList>
            <person name="Davidova I.A."/>
            <person name="Callaghan A.V."/>
            <person name="Wawrik B."/>
            <person name="Pruitt S."/>
            <person name="Marks C."/>
            <person name="Duncan K.E."/>
            <person name="Suflita J.M."/>
        </authorList>
    </citation>
    <scope>NUCLEOTIDE SEQUENCE [LARGE SCALE GENOMIC DNA]</scope>
    <source>
        <strain evidence="2 3">SPR</strain>
    </source>
</reference>
<evidence type="ECO:0000313" key="2">
    <source>
        <dbReference type="EMBL" id="KIX13374.1"/>
    </source>
</evidence>
<dbReference type="AlphaFoldDB" id="A0A0D2J5I1"/>
<dbReference type="EMBL" id="AZAC01000016">
    <property type="protein sequence ID" value="KIX13374.1"/>
    <property type="molecule type" value="Genomic_DNA"/>
</dbReference>
<gene>
    <name evidence="2" type="ORF">X474_14355</name>
</gene>
<feature type="compositionally biased region" description="Basic and acidic residues" evidence="1">
    <location>
        <begin position="108"/>
        <end position="117"/>
    </location>
</feature>